<evidence type="ECO:0000313" key="2">
    <source>
        <dbReference type="Proteomes" id="UP000320475"/>
    </source>
</evidence>
<comment type="caution">
    <text evidence="1">The sequence shown here is derived from an EMBL/GenBank/DDBJ whole genome shotgun (WGS) entry which is preliminary data.</text>
</comment>
<evidence type="ECO:0000313" key="1">
    <source>
        <dbReference type="EMBL" id="TPX49156.1"/>
    </source>
</evidence>
<gene>
    <name evidence="1" type="ORF">SeLEV6574_g01653</name>
</gene>
<dbReference type="AlphaFoldDB" id="A0A507DCC5"/>
<name>A0A507DCC5_9FUNG</name>
<protein>
    <submittedName>
        <fullName evidence="1">Uncharacterized protein</fullName>
    </submittedName>
</protein>
<accession>A0A507DCC5</accession>
<sequence>MTMASPHMSREWESRGFSYSLRVDNAYKGLKLKQAIGHVLQVTVGVPMELASLKAELKTIVSRMEKRRKLFVDENQRRLDEGLCLYCESPEHVRNHALSLLRNRSQRKTRSLVQAPTSRLFG</sequence>
<organism evidence="1 2">
    <name type="scientific">Synchytrium endobioticum</name>
    <dbReference type="NCBI Taxonomy" id="286115"/>
    <lineage>
        <taxon>Eukaryota</taxon>
        <taxon>Fungi</taxon>
        <taxon>Fungi incertae sedis</taxon>
        <taxon>Chytridiomycota</taxon>
        <taxon>Chytridiomycota incertae sedis</taxon>
        <taxon>Chytridiomycetes</taxon>
        <taxon>Synchytriales</taxon>
        <taxon>Synchytriaceae</taxon>
        <taxon>Synchytrium</taxon>
    </lineage>
</organism>
<reference evidence="1 2" key="1">
    <citation type="journal article" date="2019" name="Sci. Rep.">
        <title>Comparative genomics of chytrid fungi reveal insights into the obligate biotrophic and pathogenic lifestyle of Synchytrium endobioticum.</title>
        <authorList>
            <person name="van de Vossenberg B.T.L.H."/>
            <person name="Warris S."/>
            <person name="Nguyen H.D.T."/>
            <person name="van Gent-Pelzer M.P.E."/>
            <person name="Joly D.L."/>
            <person name="van de Geest H.C."/>
            <person name="Bonants P.J.M."/>
            <person name="Smith D.S."/>
            <person name="Levesque C.A."/>
            <person name="van der Lee T.A.J."/>
        </authorList>
    </citation>
    <scope>NUCLEOTIDE SEQUENCE [LARGE SCALE GENOMIC DNA]</scope>
    <source>
        <strain evidence="1 2">LEV6574</strain>
    </source>
</reference>
<dbReference type="EMBL" id="QEAM01000039">
    <property type="protein sequence ID" value="TPX49156.1"/>
    <property type="molecule type" value="Genomic_DNA"/>
</dbReference>
<dbReference type="Proteomes" id="UP000320475">
    <property type="component" value="Unassembled WGS sequence"/>
</dbReference>
<proteinExistence type="predicted"/>